<evidence type="ECO:0000256" key="3">
    <source>
        <dbReference type="ARBA" id="ARBA00022833"/>
    </source>
</evidence>
<comment type="caution">
    <text evidence="7">The sequence shown here is derived from an EMBL/GenBank/DDBJ whole genome shotgun (WGS) entry which is preliminary data.</text>
</comment>
<evidence type="ECO:0000256" key="2">
    <source>
        <dbReference type="ARBA" id="ARBA00022771"/>
    </source>
</evidence>
<evidence type="ECO:0000259" key="6">
    <source>
        <dbReference type="PROSITE" id="PS51999"/>
    </source>
</evidence>
<dbReference type="PANTHER" id="PTHR33248">
    <property type="entry name" value="ZINC ION-BINDING PROTEIN"/>
    <property type="match status" value="1"/>
</dbReference>
<dbReference type="PROSITE" id="PS51999">
    <property type="entry name" value="ZF_GRF"/>
    <property type="match status" value="1"/>
</dbReference>
<evidence type="ECO:0000313" key="8">
    <source>
        <dbReference type="Proteomes" id="UP000289738"/>
    </source>
</evidence>
<evidence type="ECO:0000313" key="7">
    <source>
        <dbReference type="EMBL" id="RYQ96175.1"/>
    </source>
</evidence>
<keyword evidence="3" id="KW-0862">Zinc</keyword>
<proteinExistence type="predicted"/>
<reference evidence="7 8" key="1">
    <citation type="submission" date="2019-01" db="EMBL/GenBank/DDBJ databases">
        <title>Sequencing of cultivated peanut Arachis hypogaea provides insights into genome evolution and oil improvement.</title>
        <authorList>
            <person name="Chen X."/>
        </authorList>
    </citation>
    <scope>NUCLEOTIDE SEQUENCE [LARGE SCALE GENOMIC DNA]</scope>
    <source>
        <strain evidence="8">cv. Fuhuasheng</strain>
        <tissue evidence="7">Leaves</tissue>
    </source>
</reference>
<accession>A0A444Y2M2</accession>
<evidence type="ECO:0000256" key="4">
    <source>
        <dbReference type="PROSITE-ProRule" id="PRU01343"/>
    </source>
</evidence>
<keyword evidence="5" id="KW-0812">Transmembrane</keyword>
<organism evidence="7 8">
    <name type="scientific">Arachis hypogaea</name>
    <name type="common">Peanut</name>
    <dbReference type="NCBI Taxonomy" id="3818"/>
    <lineage>
        <taxon>Eukaryota</taxon>
        <taxon>Viridiplantae</taxon>
        <taxon>Streptophyta</taxon>
        <taxon>Embryophyta</taxon>
        <taxon>Tracheophyta</taxon>
        <taxon>Spermatophyta</taxon>
        <taxon>Magnoliopsida</taxon>
        <taxon>eudicotyledons</taxon>
        <taxon>Gunneridae</taxon>
        <taxon>Pentapetalae</taxon>
        <taxon>rosids</taxon>
        <taxon>fabids</taxon>
        <taxon>Fabales</taxon>
        <taxon>Fabaceae</taxon>
        <taxon>Papilionoideae</taxon>
        <taxon>50 kb inversion clade</taxon>
        <taxon>dalbergioids sensu lato</taxon>
        <taxon>Dalbergieae</taxon>
        <taxon>Pterocarpus clade</taxon>
        <taxon>Arachis</taxon>
    </lineage>
</organism>
<dbReference type="Proteomes" id="UP000289738">
    <property type="component" value="Chromosome B08"/>
</dbReference>
<dbReference type="AlphaFoldDB" id="A0A444Y2M2"/>
<keyword evidence="5" id="KW-0472">Membrane</keyword>
<dbReference type="GO" id="GO:0008270">
    <property type="term" value="F:zinc ion binding"/>
    <property type="evidence" value="ECO:0007669"/>
    <property type="project" value="UniProtKB-KW"/>
</dbReference>
<gene>
    <name evidence="7" type="ORF">Ahy_B08g091766</name>
</gene>
<protein>
    <recommendedName>
        <fullName evidence="6">GRF-type domain-containing protein</fullName>
    </recommendedName>
</protein>
<keyword evidence="5" id="KW-1133">Transmembrane helix</keyword>
<feature type="transmembrane region" description="Helical" evidence="5">
    <location>
        <begin position="94"/>
        <end position="121"/>
    </location>
</feature>
<feature type="domain" description="GRF-type" evidence="6">
    <location>
        <begin position="24"/>
        <end position="62"/>
    </location>
</feature>
<name>A0A444Y2M2_ARAHY</name>
<evidence type="ECO:0000256" key="5">
    <source>
        <dbReference type="SAM" id="Phobius"/>
    </source>
</evidence>
<dbReference type="InterPro" id="IPR010666">
    <property type="entry name" value="Znf_GRF"/>
</dbReference>
<keyword evidence="8" id="KW-1185">Reference proteome</keyword>
<keyword evidence="2 4" id="KW-0863">Zinc-finger</keyword>
<dbReference type="EMBL" id="SDMP01000018">
    <property type="protein sequence ID" value="RYQ96175.1"/>
    <property type="molecule type" value="Genomic_DNA"/>
</dbReference>
<dbReference type="Pfam" id="PF06839">
    <property type="entry name" value="Zn_ribbon_GRF"/>
    <property type="match status" value="1"/>
</dbReference>
<sequence length="143" mass="16103">MASSSRRSTSGTYGSGNITGDRFCECGLRAPLQVSNSVANPGRKYYACPTRRCGWFRWAGPNIQPSDSGDDRSSQLNFNFKTSERVEKLHADVVYLKFLMCGQLVVSVFCVVLIIVVLFVMKSFGCQMYQHVAYVCVTKHYFR</sequence>
<evidence type="ECO:0000256" key="1">
    <source>
        <dbReference type="ARBA" id="ARBA00022723"/>
    </source>
</evidence>
<keyword evidence="1" id="KW-0479">Metal-binding</keyword>